<dbReference type="InterPro" id="IPR013046">
    <property type="entry name" value="GpV/Gp45"/>
</dbReference>
<dbReference type="Pfam" id="PF18946">
    <property type="entry name" value="Apex"/>
    <property type="match status" value="1"/>
</dbReference>
<feature type="domain" description="Gp5/Type VI secretion system Vgr protein OB-fold" evidence="2">
    <location>
        <begin position="18"/>
        <end position="85"/>
    </location>
</feature>
<keyword evidence="5" id="KW-1185">Reference proteome</keyword>
<feature type="region of interest" description="Disordered" evidence="1">
    <location>
        <begin position="193"/>
        <end position="220"/>
    </location>
</feature>
<evidence type="ECO:0000313" key="4">
    <source>
        <dbReference type="EMBL" id="QOE32743.1"/>
    </source>
</evidence>
<dbReference type="Gene3D" id="6.20.150.10">
    <property type="match status" value="1"/>
</dbReference>
<evidence type="ECO:0000259" key="2">
    <source>
        <dbReference type="Pfam" id="PF04717"/>
    </source>
</evidence>
<name>A0A7L8G687_9CAUD</name>
<dbReference type="InterPro" id="IPR037026">
    <property type="entry name" value="Vgr_OB-fold_dom_sf"/>
</dbReference>
<dbReference type="EMBL" id="MT708550">
    <property type="protein sequence ID" value="QOE32743.1"/>
    <property type="molecule type" value="Genomic_DNA"/>
</dbReference>
<dbReference type="InterPro" id="IPR006531">
    <property type="entry name" value="Gp5/Vgr_OB"/>
</dbReference>
<reference evidence="4 5" key="1">
    <citation type="submission" date="2020-07" db="EMBL/GenBank/DDBJ databases">
        <title>Complete genome sequence of Achromobacter sp. phage Mano.</title>
        <authorList>
            <person name="Bartz M.L."/>
            <person name="Yao G.W."/>
            <person name="Le T."/>
            <person name="Gonzalez C."/>
            <person name="Young R."/>
            <person name="Liu M."/>
        </authorList>
    </citation>
    <scope>NUCLEOTIDE SEQUENCE [LARGE SCALE GENOMIC DNA]</scope>
</reference>
<organism evidence="4 5">
    <name type="scientific">Achromobacter phage Mano</name>
    <dbReference type="NCBI Taxonomy" id="2767570"/>
    <lineage>
        <taxon>Viruses</taxon>
        <taxon>Duplodnaviria</taxon>
        <taxon>Heunggongvirae</taxon>
        <taxon>Uroviricota</taxon>
        <taxon>Caudoviricetes</taxon>
        <taxon>Manovirus</taxon>
        <taxon>Manovirus Mano</taxon>
    </lineage>
</organism>
<evidence type="ECO:0000256" key="1">
    <source>
        <dbReference type="SAM" id="MobiDB-lite"/>
    </source>
</evidence>
<proteinExistence type="predicted"/>
<dbReference type="InterPro" id="IPR040629">
    <property type="entry name" value="Phage_spike"/>
</dbReference>
<protein>
    <submittedName>
        <fullName evidence="4">Baseplate spike protein</fullName>
    </submittedName>
</protein>
<evidence type="ECO:0000313" key="5">
    <source>
        <dbReference type="Proteomes" id="UP000516893"/>
    </source>
</evidence>
<dbReference type="Gene3D" id="2.40.50.230">
    <property type="entry name" value="Gp5 N-terminal domain"/>
    <property type="match status" value="1"/>
</dbReference>
<evidence type="ECO:0000259" key="3">
    <source>
        <dbReference type="Pfam" id="PF18715"/>
    </source>
</evidence>
<dbReference type="Proteomes" id="UP000516893">
    <property type="component" value="Segment"/>
</dbReference>
<dbReference type="InterPro" id="IPR044033">
    <property type="entry name" value="GpV-like_apex"/>
</dbReference>
<sequence length="220" mass="22705">MSYQNTEADRRLSNIVRLGTIESLDEGGATVTVNLGDGLTTTSLPWVTLRAGPDRTWWAPEPGEQVVVLSPSGDLAQGVVLPAVYQDAHPAPANSKDVHRVEYQDGSVVQYDRAAHQLLVDVSAASGSVLIICNTATVQAAESVTIDTPETTCTGNLTVQKKLTYLGGMAGSNNTGGKAATITGGINFQGGELTHDGKNVGSTHTHSGVQPGGGNTGAPN</sequence>
<feature type="domain" description="Phage spike trimer" evidence="3">
    <location>
        <begin position="133"/>
        <end position="195"/>
    </location>
</feature>
<dbReference type="Pfam" id="PF18715">
    <property type="entry name" value="Phage_spike"/>
    <property type="match status" value="1"/>
</dbReference>
<accession>A0A7L8G687</accession>
<feature type="compositionally biased region" description="Gly residues" evidence="1">
    <location>
        <begin position="210"/>
        <end position="220"/>
    </location>
</feature>
<dbReference type="NCBIfam" id="TIGR01644">
    <property type="entry name" value="phage_P2_V"/>
    <property type="match status" value="1"/>
</dbReference>
<gene>
    <name evidence="4" type="ORF">CPT_Mano_010</name>
</gene>
<dbReference type="Pfam" id="PF04717">
    <property type="entry name" value="Phage_base_V"/>
    <property type="match status" value="1"/>
</dbReference>